<reference evidence="4 5" key="1">
    <citation type="submission" date="2020-05" db="EMBL/GenBank/DDBJ databases">
        <title>Ramlibacter rhizophilus sp. nov., isolated from rhizosphere soil of national flower Mugunghwa from South Korea.</title>
        <authorList>
            <person name="Zheng-Fei Y."/>
            <person name="Huan T."/>
        </authorList>
    </citation>
    <scope>NUCLEOTIDE SEQUENCE [LARGE SCALE GENOMIC DNA]</scope>
    <source>
        <strain evidence="4 5">H242</strain>
    </source>
</reference>
<feature type="coiled-coil region" evidence="1">
    <location>
        <begin position="177"/>
        <end position="204"/>
    </location>
</feature>
<name>A0ABX6P2F6_9BURK</name>
<keyword evidence="3" id="KW-1133">Transmembrane helix</keyword>
<keyword evidence="3" id="KW-0472">Membrane</keyword>
<dbReference type="Proteomes" id="UP000500826">
    <property type="component" value="Chromosome"/>
</dbReference>
<evidence type="ECO:0000313" key="5">
    <source>
        <dbReference type="Proteomes" id="UP000500826"/>
    </source>
</evidence>
<gene>
    <name evidence="4" type="ORF">HK414_11515</name>
</gene>
<feature type="compositionally biased region" description="Low complexity" evidence="2">
    <location>
        <begin position="308"/>
        <end position="342"/>
    </location>
</feature>
<keyword evidence="1" id="KW-0175">Coiled coil</keyword>
<feature type="transmembrane region" description="Helical" evidence="3">
    <location>
        <begin position="218"/>
        <end position="238"/>
    </location>
</feature>
<keyword evidence="5" id="KW-1185">Reference proteome</keyword>
<dbReference type="EMBL" id="CP053418">
    <property type="protein sequence ID" value="QJW84238.1"/>
    <property type="molecule type" value="Genomic_DNA"/>
</dbReference>
<feature type="compositionally biased region" description="Polar residues" evidence="2">
    <location>
        <begin position="253"/>
        <end position="263"/>
    </location>
</feature>
<evidence type="ECO:0000256" key="3">
    <source>
        <dbReference type="SAM" id="Phobius"/>
    </source>
</evidence>
<sequence length="393" mass="41521">MRATVLGAPGDRRVRVVADTPIDEPIVTVAVRAGCRNSVTRTYTLLPAMPSGPTLAAAAARSSGAAGISSVASPVRLAAATSPTALRPPRASRPVAAEGPTRARAARMERARESGGGARLRLDVWEPEPAQSPATLLRVSAQLSQPTHDAAARATAALLWQALNADPSELLRTSLTLQRLEGELAGLRTTADQTRAEMAALRQVLEAPPEGFRLSSQFTQALTLLVLAGAAVAAFLWWRTARQQHVGGWNGQPLDSTLDSVSPRQDPPPPVAAVVERTAEVPSQPAPVSRSGPQPRPDRRGRRRRAGRAAGARRTAAAGVRASRRGAQAGQRARARAAAARGNARRHLPGGRVPHLAGAVGRCVRRAQDVHRGQQRPGADRLLRADAPVRPRR</sequence>
<feature type="region of interest" description="Disordered" evidence="2">
    <location>
        <begin position="248"/>
        <end position="355"/>
    </location>
</feature>
<proteinExistence type="predicted"/>
<evidence type="ECO:0000256" key="1">
    <source>
        <dbReference type="SAM" id="Coils"/>
    </source>
</evidence>
<evidence type="ECO:0000256" key="2">
    <source>
        <dbReference type="SAM" id="MobiDB-lite"/>
    </source>
</evidence>
<feature type="region of interest" description="Disordered" evidence="2">
    <location>
        <begin position="80"/>
        <end position="103"/>
    </location>
</feature>
<accession>A0ABX6P2F6</accession>
<keyword evidence="3" id="KW-0812">Transmembrane</keyword>
<evidence type="ECO:0000313" key="4">
    <source>
        <dbReference type="EMBL" id="QJW84238.1"/>
    </source>
</evidence>
<organism evidence="4 5">
    <name type="scientific">Ramlibacter terrae</name>
    <dbReference type="NCBI Taxonomy" id="2732511"/>
    <lineage>
        <taxon>Bacteria</taxon>
        <taxon>Pseudomonadati</taxon>
        <taxon>Pseudomonadota</taxon>
        <taxon>Betaproteobacteria</taxon>
        <taxon>Burkholderiales</taxon>
        <taxon>Comamonadaceae</taxon>
        <taxon>Ramlibacter</taxon>
    </lineage>
</organism>
<feature type="region of interest" description="Disordered" evidence="2">
    <location>
        <begin position="367"/>
        <end position="393"/>
    </location>
</feature>
<protein>
    <submittedName>
        <fullName evidence="4">Uncharacterized protein</fullName>
    </submittedName>
</protein>